<organism evidence="8 11">
    <name type="scientific">Arthrobacter bambusae</name>
    <dbReference type="NCBI Taxonomy" id="1338426"/>
    <lineage>
        <taxon>Bacteria</taxon>
        <taxon>Bacillati</taxon>
        <taxon>Actinomycetota</taxon>
        <taxon>Actinomycetes</taxon>
        <taxon>Micrococcales</taxon>
        <taxon>Micrococcaceae</taxon>
        <taxon>Arthrobacter</taxon>
    </lineage>
</organism>
<evidence type="ECO:0000256" key="3">
    <source>
        <dbReference type="ARBA" id="ARBA00023054"/>
    </source>
</evidence>
<evidence type="ECO:0000256" key="2">
    <source>
        <dbReference type="ARBA" id="ARBA00011255"/>
    </source>
</evidence>
<keyword evidence="10" id="KW-1185">Reference proteome</keyword>
<name>A0AAW8DLL0_9MICC</name>
<gene>
    <name evidence="8" type="ORF">J2S90_004162</name>
    <name evidence="9" type="ORF">J2S93_004131</name>
</gene>
<evidence type="ECO:0000256" key="5">
    <source>
        <dbReference type="RuleBase" id="RU362066"/>
    </source>
</evidence>
<dbReference type="EMBL" id="JAUSTF010000014">
    <property type="protein sequence ID" value="MDQ0182675.1"/>
    <property type="molecule type" value="Genomic_DNA"/>
</dbReference>
<keyword evidence="8" id="KW-0969">Cilium</keyword>
<keyword evidence="3" id="KW-0175">Coiled coil</keyword>
<dbReference type="RefSeq" id="WP_306963796.1">
    <property type="nucleotide sequence ID" value="NZ_JAUSRG010000018.1"/>
</dbReference>
<evidence type="ECO:0000259" key="6">
    <source>
        <dbReference type="Pfam" id="PF02465"/>
    </source>
</evidence>
<evidence type="ECO:0000259" key="7">
    <source>
        <dbReference type="Pfam" id="PF07195"/>
    </source>
</evidence>
<comment type="subunit">
    <text evidence="2 5">Homopentamer.</text>
</comment>
<evidence type="ECO:0000256" key="1">
    <source>
        <dbReference type="ARBA" id="ARBA00009764"/>
    </source>
</evidence>
<dbReference type="PANTHER" id="PTHR30288">
    <property type="entry name" value="FLAGELLAR CAP/ASSEMBLY PROTEIN FLID"/>
    <property type="match status" value="1"/>
</dbReference>
<evidence type="ECO:0000313" key="11">
    <source>
        <dbReference type="Proteomes" id="UP001242995"/>
    </source>
</evidence>
<comment type="similarity">
    <text evidence="1 5">Belongs to the FliD family.</text>
</comment>
<comment type="subcellular location">
    <subcellularLocation>
        <location evidence="5">Secreted</location>
    </subcellularLocation>
    <subcellularLocation>
        <location evidence="5">Bacterial flagellum</location>
    </subcellularLocation>
</comment>
<evidence type="ECO:0000256" key="4">
    <source>
        <dbReference type="ARBA" id="ARBA00023143"/>
    </source>
</evidence>
<dbReference type="InterPro" id="IPR003481">
    <property type="entry name" value="FliD_N"/>
</dbReference>
<dbReference type="EMBL" id="JAUSRG010000018">
    <property type="protein sequence ID" value="MDP9907171.1"/>
    <property type="molecule type" value="Genomic_DNA"/>
</dbReference>
<dbReference type="InterPro" id="IPR010809">
    <property type="entry name" value="FliD_C"/>
</dbReference>
<dbReference type="GO" id="GO:0009421">
    <property type="term" value="C:bacterial-type flagellum filament cap"/>
    <property type="evidence" value="ECO:0007669"/>
    <property type="project" value="InterPro"/>
</dbReference>
<keyword evidence="8" id="KW-0966">Cell projection</keyword>
<dbReference type="PANTHER" id="PTHR30288:SF0">
    <property type="entry name" value="FLAGELLAR HOOK-ASSOCIATED PROTEIN 2"/>
    <property type="match status" value="1"/>
</dbReference>
<dbReference type="Proteomes" id="UP001230951">
    <property type="component" value="Unassembled WGS sequence"/>
</dbReference>
<comment type="caution">
    <text evidence="8">The sequence shown here is derived from an EMBL/GenBank/DDBJ whole genome shotgun (WGS) entry which is preliminary data.</text>
</comment>
<dbReference type="GO" id="GO:0005576">
    <property type="term" value="C:extracellular region"/>
    <property type="evidence" value="ECO:0007669"/>
    <property type="project" value="UniProtKB-SubCell"/>
</dbReference>
<keyword evidence="4 5" id="KW-0975">Bacterial flagellum</keyword>
<dbReference type="Pfam" id="PF07195">
    <property type="entry name" value="FliD_C"/>
    <property type="match status" value="1"/>
</dbReference>
<dbReference type="Pfam" id="PF02465">
    <property type="entry name" value="FliD_N"/>
    <property type="match status" value="1"/>
</dbReference>
<dbReference type="Proteomes" id="UP001242995">
    <property type="component" value="Unassembled WGS sequence"/>
</dbReference>
<dbReference type="InterPro" id="IPR040026">
    <property type="entry name" value="FliD"/>
</dbReference>
<proteinExistence type="inferred from homology"/>
<feature type="domain" description="Flagellar hook-associated protein 2 C-terminal" evidence="7">
    <location>
        <begin position="216"/>
        <end position="442"/>
    </location>
</feature>
<protein>
    <recommendedName>
        <fullName evidence="5">Flagellar hook-associated protein 2</fullName>
        <shortName evidence="5">HAP2</shortName>
    </recommendedName>
    <alternativeName>
        <fullName evidence="5">Flagellar cap protein</fullName>
    </alternativeName>
</protein>
<comment type="function">
    <text evidence="5">Required for morphogenesis and for the elongation of the flagellar filament by facilitating polymerization of the flagellin monomers at the tip of growing filament. Forms a capping structure, which prevents flagellin subunits (transported through the central channel of the flagellum) from leaking out without polymerization at the distal end.</text>
</comment>
<dbReference type="GO" id="GO:0007155">
    <property type="term" value="P:cell adhesion"/>
    <property type="evidence" value="ECO:0007669"/>
    <property type="project" value="InterPro"/>
</dbReference>
<keyword evidence="8" id="KW-0282">Flagellum</keyword>
<accession>A0AAW8DLL0</accession>
<reference evidence="8 10" key="1">
    <citation type="submission" date="2023-07" db="EMBL/GenBank/DDBJ databases">
        <title>Sorghum-associated microbial communities from plants grown in Nebraska, USA.</title>
        <authorList>
            <person name="Schachtman D."/>
        </authorList>
    </citation>
    <scope>NUCLEOTIDE SEQUENCE</scope>
    <source>
        <strain evidence="8">DS1006</strain>
        <strain evidence="9 10">DS1016</strain>
    </source>
</reference>
<dbReference type="GO" id="GO:0071973">
    <property type="term" value="P:bacterial-type flagellum-dependent cell motility"/>
    <property type="evidence" value="ECO:0007669"/>
    <property type="project" value="TreeGrafter"/>
</dbReference>
<evidence type="ECO:0000313" key="9">
    <source>
        <dbReference type="EMBL" id="MDQ0182675.1"/>
    </source>
</evidence>
<feature type="domain" description="Flagellar hook-associated protein 2 N-terminal" evidence="6">
    <location>
        <begin position="10"/>
        <end position="105"/>
    </location>
</feature>
<evidence type="ECO:0000313" key="8">
    <source>
        <dbReference type="EMBL" id="MDP9907171.1"/>
    </source>
</evidence>
<evidence type="ECO:0000313" key="10">
    <source>
        <dbReference type="Proteomes" id="UP001230951"/>
    </source>
</evidence>
<dbReference type="GO" id="GO:0009424">
    <property type="term" value="C:bacterial-type flagellum hook"/>
    <property type="evidence" value="ECO:0007669"/>
    <property type="project" value="UniProtKB-UniRule"/>
</dbReference>
<sequence length="459" mass="45958">MASSIDGLASGLNTTSIIDSLMAVEAQPQTLLKTKLASDQTMISTLQSLNSKLSSLKDLASGDSAVNALNLFSATTTSPSITATATTSATAGSIDVTVTQLAQSQVDVTAAMSNWPTDGSGAPAHLTLVDSTGKQTEITPATTSLDDVVTAINAASGPARAVKVPAGNGTYRLQLTAATSGAAGAYSVYQGTAAQVSAGTATDLMADPSAAVVKAAQDAKATLYAGTPAAQTITSGTNTFTDLLPGVSVAASAVTAGPVTVNIASDSAGITKKAGDLVNAVNDVLGFVSIYSAVTQTTDANGASAASGGIFSGNSGVRSVNDQVFSAVSMPVNGKSPSEYGINVTRDGNFTFDAAKLQSSLASDPAGTQAALQTIASRVSDAATSATDPFSGSVTALIKGQQSEVTDLGSQISDWDQRLASRRQTLQTTYNAMEVALGQLNAQQSWLTGQIAGLSSSTK</sequence>
<dbReference type="AlphaFoldDB" id="A0AAW8DLL0"/>
<keyword evidence="5" id="KW-0964">Secreted</keyword>